<dbReference type="Gene3D" id="1.20.144.10">
    <property type="entry name" value="Phosphatidic acid phosphatase type 2/haloperoxidase"/>
    <property type="match status" value="1"/>
</dbReference>
<name>A0A5B8ZAG9_CYTDA</name>
<evidence type="ECO:0000256" key="3">
    <source>
        <dbReference type="ARBA" id="ARBA00022692"/>
    </source>
</evidence>
<dbReference type="InterPro" id="IPR036938">
    <property type="entry name" value="PAP2/HPO_sf"/>
</dbReference>
<evidence type="ECO:0000256" key="1">
    <source>
        <dbReference type="ARBA" id="ARBA00004651"/>
    </source>
</evidence>
<proteinExistence type="predicted"/>
<dbReference type="InterPro" id="IPR000326">
    <property type="entry name" value="PAP2/HPO"/>
</dbReference>
<dbReference type="AlphaFoldDB" id="A0A5B8ZAG9"/>
<evidence type="ECO:0000313" key="10">
    <source>
        <dbReference type="Proteomes" id="UP000321555"/>
    </source>
</evidence>
<reference evidence="10" key="1">
    <citation type="submission" date="2019-08" db="EMBL/GenBank/DDBJ databases">
        <authorList>
            <person name="Zheng X."/>
        </authorList>
    </citation>
    <scope>NUCLEOTIDE SEQUENCE [LARGE SCALE GENOMIC DNA]</scope>
    <source>
        <strain evidence="10">FJAT-25496</strain>
    </source>
</reference>
<dbReference type="RefSeq" id="WP_057772565.1">
    <property type="nucleotide sequence ID" value="NZ_CP042593.1"/>
</dbReference>
<dbReference type="KEGG" id="bda:FSZ17_22705"/>
<evidence type="ECO:0000256" key="5">
    <source>
        <dbReference type="ARBA" id="ARBA00022989"/>
    </source>
</evidence>
<feature type="transmembrane region" description="Helical" evidence="7">
    <location>
        <begin position="61"/>
        <end position="80"/>
    </location>
</feature>
<evidence type="ECO:0000256" key="2">
    <source>
        <dbReference type="ARBA" id="ARBA00022475"/>
    </source>
</evidence>
<keyword evidence="5 7" id="KW-1133">Transmembrane helix</keyword>
<keyword evidence="4" id="KW-0378">Hydrolase</keyword>
<dbReference type="Pfam" id="PF01569">
    <property type="entry name" value="PAP2"/>
    <property type="match status" value="1"/>
</dbReference>
<dbReference type="SMART" id="SM00014">
    <property type="entry name" value="acidPPc"/>
    <property type="match status" value="1"/>
</dbReference>
<feature type="transmembrane region" description="Helical" evidence="7">
    <location>
        <begin position="116"/>
        <end position="144"/>
    </location>
</feature>
<dbReference type="STRING" id="1742359.GCA_001439625_02969"/>
<feature type="transmembrane region" description="Helical" evidence="7">
    <location>
        <begin position="35"/>
        <end position="55"/>
    </location>
</feature>
<dbReference type="Proteomes" id="UP000321555">
    <property type="component" value="Chromosome"/>
</dbReference>
<keyword evidence="2" id="KW-1003">Cell membrane</keyword>
<organism evidence="9 10">
    <name type="scientific">Cytobacillus dafuensis</name>
    <name type="common">Bacillus dafuensis</name>
    <dbReference type="NCBI Taxonomy" id="1742359"/>
    <lineage>
        <taxon>Bacteria</taxon>
        <taxon>Bacillati</taxon>
        <taxon>Bacillota</taxon>
        <taxon>Bacilli</taxon>
        <taxon>Bacillales</taxon>
        <taxon>Bacillaceae</taxon>
        <taxon>Cytobacillus</taxon>
    </lineage>
</organism>
<evidence type="ECO:0000256" key="6">
    <source>
        <dbReference type="ARBA" id="ARBA00023136"/>
    </source>
</evidence>
<dbReference type="PANTHER" id="PTHR14969:SF62">
    <property type="entry name" value="DECAPRENYLPHOSPHORYL-5-PHOSPHORIBOSE PHOSPHATASE RV3807C-RELATED"/>
    <property type="match status" value="1"/>
</dbReference>
<accession>A0A5B8ZAG9</accession>
<evidence type="ECO:0000256" key="7">
    <source>
        <dbReference type="SAM" id="Phobius"/>
    </source>
</evidence>
<dbReference type="SUPFAM" id="SSF48317">
    <property type="entry name" value="Acid phosphatase/Vanadium-dependent haloperoxidase"/>
    <property type="match status" value="1"/>
</dbReference>
<keyword evidence="6 7" id="KW-0472">Membrane</keyword>
<dbReference type="PANTHER" id="PTHR14969">
    <property type="entry name" value="SPHINGOSINE-1-PHOSPHATE PHOSPHOHYDROLASE"/>
    <property type="match status" value="1"/>
</dbReference>
<evidence type="ECO:0000259" key="8">
    <source>
        <dbReference type="SMART" id="SM00014"/>
    </source>
</evidence>
<comment type="subcellular location">
    <subcellularLocation>
        <location evidence="1">Cell membrane</location>
        <topology evidence="1">Multi-pass membrane protein</topology>
    </subcellularLocation>
</comment>
<gene>
    <name evidence="9" type="ORF">FSZ17_22705</name>
</gene>
<dbReference type="EMBL" id="CP042593">
    <property type="protein sequence ID" value="QED49857.1"/>
    <property type="molecule type" value="Genomic_DNA"/>
</dbReference>
<feature type="transmembrane region" description="Helical" evidence="7">
    <location>
        <begin position="156"/>
        <end position="174"/>
    </location>
</feature>
<keyword evidence="10" id="KW-1185">Reference proteome</keyword>
<feature type="domain" description="Phosphatidic acid phosphatase type 2/haloperoxidase" evidence="8">
    <location>
        <begin position="63"/>
        <end position="171"/>
    </location>
</feature>
<dbReference type="CDD" id="cd01610">
    <property type="entry name" value="PAP2_like"/>
    <property type="match status" value="1"/>
</dbReference>
<dbReference type="GO" id="GO:0005886">
    <property type="term" value="C:plasma membrane"/>
    <property type="evidence" value="ECO:0007669"/>
    <property type="project" value="UniProtKB-SubCell"/>
</dbReference>
<evidence type="ECO:0000256" key="4">
    <source>
        <dbReference type="ARBA" id="ARBA00022801"/>
    </source>
</evidence>
<evidence type="ECO:0000313" key="9">
    <source>
        <dbReference type="EMBL" id="QED49857.1"/>
    </source>
</evidence>
<keyword evidence="3 7" id="KW-0812">Transmembrane</keyword>
<dbReference type="OrthoDB" id="9789113at2"/>
<sequence>MMRKLHLLYDYECRLFNKVNRYFHNRLLNLFFRRITHIGGATVLITTLLLLMFILNGQSRMTAVSSAVALTISHIPVHIVKKMYPRKRPYMILASAHFPSNPLQDHSFPSGHTTAIFSVVIPFVLYIPILASVLLPLAFIVGLSRIYLGLHYPSDVIAGGILGASLGSLCFYFFNV</sequence>
<dbReference type="GO" id="GO:0016787">
    <property type="term" value="F:hydrolase activity"/>
    <property type="evidence" value="ECO:0007669"/>
    <property type="project" value="UniProtKB-KW"/>
</dbReference>
<protein>
    <submittedName>
        <fullName evidence="9">Phosphatase PAP2 family protein</fullName>
    </submittedName>
</protein>